<sequence>MPKKKASSKVASSVFEFAPYKPKRGEKYMNEKQVAHFQAILNDWKSQLMKEVDRTLDHMQDDAASFPDPNDRATQESEFTLELRTRDRERKLVKKINEALATLDMGEYGYCEACGVDIGIKRLEARPTATLCIDCKVLDEIRERQKG</sequence>
<dbReference type="EMBL" id="CAADFR010000003">
    <property type="protein sequence ID" value="VFK36583.1"/>
    <property type="molecule type" value="Genomic_DNA"/>
</dbReference>
<dbReference type="InterPro" id="IPR000962">
    <property type="entry name" value="Znf_DskA_TraR"/>
</dbReference>
<dbReference type="GO" id="GO:0008270">
    <property type="term" value="F:zinc ion binding"/>
    <property type="evidence" value="ECO:0007669"/>
    <property type="project" value="UniProtKB-UniRule"/>
</dbReference>
<accession>A0A450Y4X9</accession>
<comment type="subunit">
    <text evidence="6">Interacts directly with the RNA polymerase.</text>
</comment>
<feature type="binding site" evidence="6">
    <location>
        <position position="114"/>
    </location>
    <ligand>
        <name>Zn(2+)</name>
        <dbReference type="ChEBI" id="CHEBI:29105"/>
    </ligand>
</feature>
<dbReference type="EMBL" id="CAADFU010000003">
    <property type="protein sequence ID" value="VFK39617.1"/>
    <property type="molecule type" value="Genomic_DNA"/>
</dbReference>
<feature type="domain" description="Zinc finger DksA/TraR C4-type" evidence="8">
    <location>
        <begin position="106"/>
        <end position="136"/>
    </location>
</feature>
<evidence type="ECO:0000256" key="3">
    <source>
        <dbReference type="ARBA" id="ARBA00022771"/>
    </source>
</evidence>
<reference evidence="10" key="1">
    <citation type="submission" date="2019-02" db="EMBL/GenBank/DDBJ databases">
        <authorList>
            <person name="Gruber-Vodicka R. H."/>
            <person name="Seah K. B. B."/>
        </authorList>
    </citation>
    <scope>NUCLEOTIDE SEQUENCE</scope>
    <source>
        <strain evidence="11">BECK_S1320</strain>
        <strain evidence="10">BECK_S1321</strain>
    </source>
</reference>
<comment type="function">
    <text evidence="6">Transcription factor that acts by binding directly to the RNA polymerase (RNAP). Required for negative regulation of rRNA expression and positive regulation of several amino acid biosynthesis promoters. Also required for regulation of fis expression.</text>
</comment>
<name>A0A450Y4X9_9GAMM</name>
<evidence type="ECO:0000259" key="9">
    <source>
        <dbReference type="Pfam" id="PF21157"/>
    </source>
</evidence>
<keyword evidence="1 6" id="KW-0963">Cytoplasm</keyword>
<dbReference type="GO" id="GO:0010468">
    <property type="term" value="P:regulation of gene expression"/>
    <property type="evidence" value="ECO:0007669"/>
    <property type="project" value="UniProtKB-UniRule"/>
</dbReference>
<dbReference type="NCBIfam" id="TIGR02420">
    <property type="entry name" value="dksA"/>
    <property type="match status" value="1"/>
</dbReference>
<dbReference type="InterPro" id="IPR012784">
    <property type="entry name" value="DksA_RNA_pol-bd"/>
</dbReference>
<proteinExistence type="inferred from homology"/>
<evidence type="ECO:0000259" key="8">
    <source>
        <dbReference type="Pfam" id="PF01258"/>
    </source>
</evidence>
<dbReference type="PANTHER" id="PTHR33823:SF2">
    <property type="entry name" value="RNA POLYMERASE-BINDING TRANSCRIPTION FACTOR DKSA"/>
    <property type="match status" value="1"/>
</dbReference>
<feature type="binding site" evidence="6">
    <location>
        <position position="111"/>
    </location>
    <ligand>
        <name>Zn(2+)</name>
        <dbReference type="ChEBI" id="CHEBI:29105"/>
    </ligand>
</feature>
<keyword evidence="3 6" id="KW-0863">Zinc-finger</keyword>
<dbReference type="PRINTS" id="PR00618">
    <property type="entry name" value="DKSAZNFINGER"/>
</dbReference>
<dbReference type="PROSITE" id="PS01102">
    <property type="entry name" value="ZF_DKSA_1"/>
    <property type="match status" value="1"/>
</dbReference>
<dbReference type="InterPro" id="IPR037187">
    <property type="entry name" value="DnaK_N"/>
</dbReference>
<evidence type="ECO:0000313" key="11">
    <source>
        <dbReference type="EMBL" id="VFK39617.1"/>
    </source>
</evidence>
<dbReference type="SUPFAM" id="SSF109635">
    <property type="entry name" value="DnaK suppressor protein DksA, alpha-hairpin domain"/>
    <property type="match status" value="1"/>
</dbReference>
<dbReference type="Gene3D" id="1.20.120.910">
    <property type="entry name" value="DksA, coiled-coil domain"/>
    <property type="match status" value="1"/>
</dbReference>
<gene>
    <name evidence="6" type="primary">dksA</name>
    <name evidence="11" type="ORF">BECKSD772E_GA0070983_100350</name>
    <name evidence="10" type="ORF">BECKSD772F_GA0070984_100323</name>
</gene>
<dbReference type="Pfam" id="PF01258">
    <property type="entry name" value="zf-dskA_traR"/>
    <property type="match status" value="1"/>
</dbReference>
<comment type="similarity">
    <text evidence="6">Belongs to the DksA family.</text>
</comment>
<evidence type="ECO:0000256" key="7">
    <source>
        <dbReference type="PROSITE-ProRule" id="PRU00510"/>
    </source>
</evidence>
<comment type="subcellular location">
    <subcellularLocation>
        <location evidence="6">Cytoplasm</location>
    </subcellularLocation>
</comment>
<dbReference type="AlphaFoldDB" id="A0A450Y4X9"/>
<evidence type="ECO:0000256" key="2">
    <source>
        <dbReference type="ARBA" id="ARBA00022723"/>
    </source>
</evidence>
<dbReference type="InterPro" id="IPR020460">
    <property type="entry name" value="Znf_C4-type_bac"/>
</dbReference>
<dbReference type="InterPro" id="IPR020458">
    <property type="entry name" value="Znf_DskA_TraR_CS"/>
</dbReference>
<dbReference type="PROSITE" id="PS51128">
    <property type="entry name" value="ZF_DKSA_2"/>
    <property type="match status" value="1"/>
</dbReference>
<dbReference type="Pfam" id="PF21157">
    <property type="entry name" value="DksA_N"/>
    <property type="match status" value="1"/>
</dbReference>
<evidence type="ECO:0000256" key="1">
    <source>
        <dbReference type="ARBA" id="ARBA00022490"/>
    </source>
</evidence>
<dbReference type="PANTHER" id="PTHR33823">
    <property type="entry name" value="RNA POLYMERASE-BINDING TRANSCRIPTION FACTOR DKSA-RELATED"/>
    <property type="match status" value="1"/>
</dbReference>
<dbReference type="HAMAP" id="MF_00926">
    <property type="entry name" value="DksA"/>
    <property type="match status" value="1"/>
</dbReference>
<dbReference type="GO" id="GO:0005737">
    <property type="term" value="C:cytoplasm"/>
    <property type="evidence" value="ECO:0007669"/>
    <property type="project" value="UniProtKB-SubCell"/>
</dbReference>
<feature type="domain" description="DnaK suppressor protein DksA N-terminal" evidence="9">
    <location>
        <begin position="33"/>
        <end position="101"/>
    </location>
</feature>
<feature type="binding site" evidence="6">
    <location>
        <position position="132"/>
    </location>
    <ligand>
        <name>Zn(2+)</name>
        <dbReference type="ChEBI" id="CHEBI:29105"/>
    </ligand>
</feature>
<protein>
    <recommendedName>
        <fullName evidence="6">RNA polymerase-binding transcription factor DksA</fullName>
    </recommendedName>
</protein>
<evidence type="ECO:0000256" key="4">
    <source>
        <dbReference type="ARBA" id="ARBA00022833"/>
    </source>
</evidence>
<feature type="binding site" evidence="6">
    <location>
        <position position="135"/>
    </location>
    <ligand>
        <name>Zn(2+)</name>
        <dbReference type="ChEBI" id="CHEBI:29105"/>
    </ligand>
</feature>
<evidence type="ECO:0000256" key="5">
    <source>
        <dbReference type="ARBA" id="ARBA00023054"/>
    </source>
</evidence>
<keyword evidence="2 6" id="KW-0479">Metal-binding</keyword>
<keyword evidence="4 6" id="KW-0862">Zinc</keyword>
<dbReference type="SUPFAM" id="SSF57716">
    <property type="entry name" value="Glucocorticoid receptor-like (DNA-binding domain)"/>
    <property type="match status" value="1"/>
</dbReference>
<evidence type="ECO:0000256" key="6">
    <source>
        <dbReference type="HAMAP-Rule" id="MF_00926"/>
    </source>
</evidence>
<dbReference type="InterPro" id="IPR048489">
    <property type="entry name" value="DksA_N"/>
</dbReference>
<feature type="zinc finger region" description="dksA C4-type" evidence="7">
    <location>
        <begin position="111"/>
        <end position="135"/>
    </location>
</feature>
<keyword evidence="5" id="KW-0175">Coiled coil</keyword>
<evidence type="ECO:0000313" key="10">
    <source>
        <dbReference type="EMBL" id="VFK36583.1"/>
    </source>
</evidence>
<organism evidence="10">
    <name type="scientific">Candidatus Kentrum sp. SD</name>
    <dbReference type="NCBI Taxonomy" id="2126332"/>
    <lineage>
        <taxon>Bacteria</taxon>
        <taxon>Pseudomonadati</taxon>
        <taxon>Pseudomonadota</taxon>
        <taxon>Gammaproteobacteria</taxon>
        <taxon>Candidatus Kentrum</taxon>
    </lineage>
</organism>